<dbReference type="Gene3D" id="3.60.21.10">
    <property type="match status" value="1"/>
</dbReference>
<dbReference type="SMART" id="SM00156">
    <property type="entry name" value="PP2Ac"/>
    <property type="match status" value="1"/>
</dbReference>
<keyword evidence="4" id="KW-1185">Reference proteome</keyword>
<reference evidence="3 4" key="1">
    <citation type="journal article" date="2010" name="Nature">
        <title>The Ectocarpus genome and the independent evolution of multicellularity in brown algae.</title>
        <authorList>
            <person name="Cock J.M."/>
            <person name="Sterck L."/>
            <person name="Rouze P."/>
            <person name="Scornet D."/>
            <person name="Allen A.E."/>
            <person name="Amoutzias G."/>
            <person name="Anthouard V."/>
            <person name="Artiguenave F."/>
            <person name="Aury J.M."/>
            <person name="Badger J.H."/>
            <person name="Beszteri B."/>
            <person name="Billiau K."/>
            <person name="Bonnet E."/>
            <person name="Bothwell J.H."/>
            <person name="Bowler C."/>
            <person name="Boyen C."/>
            <person name="Brownlee C."/>
            <person name="Carrano C.J."/>
            <person name="Charrier B."/>
            <person name="Cho G.Y."/>
            <person name="Coelho S.M."/>
            <person name="Collen J."/>
            <person name="Corre E."/>
            <person name="Da Silva C."/>
            <person name="Delage L."/>
            <person name="Delaroque N."/>
            <person name="Dittami S.M."/>
            <person name="Doulbeau S."/>
            <person name="Elias M."/>
            <person name="Farnham G."/>
            <person name="Gachon C.M."/>
            <person name="Gschloessl B."/>
            <person name="Heesch S."/>
            <person name="Jabbari K."/>
            <person name="Jubin C."/>
            <person name="Kawai H."/>
            <person name="Kimura K."/>
            <person name="Kloareg B."/>
            <person name="Kupper F.C."/>
            <person name="Lang D."/>
            <person name="Le Bail A."/>
            <person name="Leblanc C."/>
            <person name="Lerouge P."/>
            <person name="Lohr M."/>
            <person name="Lopez P.J."/>
            <person name="Martens C."/>
            <person name="Maumus F."/>
            <person name="Michel G."/>
            <person name="Miranda-Saavedra D."/>
            <person name="Morales J."/>
            <person name="Moreau H."/>
            <person name="Motomura T."/>
            <person name="Nagasato C."/>
            <person name="Napoli C.A."/>
            <person name="Nelson D.R."/>
            <person name="Nyvall-Collen P."/>
            <person name="Peters A.F."/>
            <person name="Pommier C."/>
            <person name="Potin P."/>
            <person name="Poulain J."/>
            <person name="Quesneville H."/>
            <person name="Read B."/>
            <person name="Rensing S.A."/>
            <person name="Ritter A."/>
            <person name="Rousvoal S."/>
            <person name="Samanta M."/>
            <person name="Samson G."/>
            <person name="Schroeder D.C."/>
            <person name="Segurens B."/>
            <person name="Strittmatter M."/>
            <person name="Tonon T."/>
            <person name="Tregear J.W."/>
            <person name="Valentin K."/>
            <person name="von Dassow P."/>
            <person name="Yamagishi T."/>
            <person name="Van de Peer Y."/>
            <person name="Wincker P."/>
        </authorList>
    </citation>
    <scope>NUCLEOTIDE SEQUENCE [LARGE SCALE GENOMIC DNA]</scope>
    <source>
        <strain evidence="4">Ec32 / CCAP1310/4</strain>
    </source>
</reference>
<dbReference type="STRING" id="2880.D7FN84"/>
<dbReference type="EMBL" id="FN648270">
    <property type="protein sequence ID" value="CBJ30141.1"/>
    <property type="molecule type" value="Genomic_DNA"/>
</dbReference>
<dbReference type="PRINTS" id="PR00114">
    <property type="entry name" value="STPHPHTASE"/>
</dbReference>
<dbReference type="Pfam" id="PF00149">
    <property type="entry name" value="Metallophos"/>
    <property type="match status" value="1"/>
</dbReference>
<dbReference type="GO" id="GO:0033192">
    <property type="term" value="F:calmodulin-dependent protein phosphatase activity"/>
    <property type="evidence" value="ECO:0007669"/>
    <property type="project" value="InterPro"/>
</dbReference>
<comment type="similarity">
    <text evidence="1">Belongs to the PPP phosphatase family.</text>
</comment>
<evidence type="ECO:0000256" key="1">
    <source>
        <dbReference type="RuleBase" id="RU004273"/>
    </source>
</evidence>
<evidence type="ECO:0000259" key="2">
    <source>
        <dbReference type="PROSITE" id="PS00125"/>
    </source>
</evidence>
<dbReference type="AlphaFoldDB" id="D7FN84"/>
<dbReference type="eggNOG" id="KOG0375">
    <property type="taxonomic scope" value="Eukaryota"/>
</dbReference>
<evidence type="ECO:0000313" key="3">
    <source>
        <dbReference type="EMBL" id="CBJ30141.1"/>
    </source>
</evidence>
<proteinExistence type="inferred from homology"/>
<dbReference type="InterPro" id="IPR029052">
    <property type="entry name" value="Metallo-depent_PP-like"/>
</dbReference>
<name>D7FN84_ECTSI</name>
<sequence>MRDITAGADNSPAAAVAGEQAPAPMSSATGGDCCCCLCGYTIEEGQRVVRSPECAEGLMVHQACFESEDSTPVFSDDSDGGALKFGCDCGQFHPGVGLTAGVYALSLAASDALAPWETLSGAGTPGAGAKGWVGGDAGAMVSPRHGLREQAREAALEACPTFVQADPQALAVVDGEVRLRPVNTPAMTPTMLPHGLSPDGLAERFSRQDVLSREEAEQLLRQGTEILDKEDNVLELEGETVVVGDLHGQFFDLLTLLKTYGEPPERQYLFLGDYVDRGLYSCEVALYLVSLKLAFPREVHLIRGNHETANQTATCGFKDECSAKYGSRIYDAFLECFSALPVCAILSQKGQLESLFCVHGGISPRLKTVNDIRRLERRVEPEEGTLLADLLWSDPSDDPSLTVSVWARVAPSTFHPWRSPR</sequence>
<dbReference type="SUPFAM" id="SSF56300">
    <property type="entry name" value="Metallo-dependent phosphatases"/>
    <property type="match status" value="1"/>
</dbReference>
<dbReference type="OrthoDB" id="10453837at2759"/>
<dbReference type="Proteomes" id="UP000002630">
    <property type="component" value="Linkage Group LG10"/>
</dbReference>
<dbReference type="InterPro" id="IPR004843">
    <property type="entry name" value="Calcineurin-like_PHP"/>
</dbReference>
<dbReference type="PROSITE" id="PS00125">
    <property type="entry name" value="SER_THR_PHOSPHATASE"/>
    <property type="match status" value="1"/>
</dbReference>
<dbReference type="EC" id="3.1.3.16" evidence="1"/>
<gene>
    <name evidence="3" type="ORF">Esi_0177_0022</name>
</gene>
<protein>
    <recommendedName>
        <fullName evidence="1">Serine/threonine-protein phosphatase</fullName>
        <ecNumber evidence="1">3.1.3.16</ecNumber>
    </recommendedName>
</protein>
<evidence type="ECO:0000313" key="4">
    <source>
        <dbReference type="Proteomes" id="UP000002630"/>
    </source>
</evidence>
<dbReference type="PANTHER" id="PTHR45673">
    <property type="entry name" value="SERINE/THREONINE-PROTEIN PHOSPHATASE 2B CATALYTIC SUBUNIT 1-RELATED"/>
    <property type="match status" value="1"/>
</dbReference>
<organism evidence="3 4">
    <name type="scientific">Ectocarpus siliculosus</name>
    <name type="common">Brown alga</name>
    <name type="synonym">Conferva siliculosa</name>
    <dbReference type="NCBI Taxonomy" id="2880"/>
    <lineage>
        <taxon>Eukaryota</taxon>
        <taxon>Sar</taxon>
        <taxon>Stramenopiles</taxon>
        <taxon>Ochrophyta</taxon>
        <taxon>PX clade</taxon>
        <taxon>Phaeophyceae</taxon>
        <taxon>Ectocarpales</taxon>
        <taxon>Ectocarpaceae</taxon>
        <taxon>Ectocarpus</taxon>
    </lineage>
</organism>
<keyword evidence="1" id="KW-0378">Hydrolase</keyword>
<dbReference type="InterPro" id="IPR043360">
    <property type="entry name" value="PP2B"/>
</dbReference>
<dbReference type="GO" id="GO:0097720">
    <property type="term" value="P:calcineurin-mediated signaling"/>
    <property type="evidence" value="ECO:0007669"/>
    <property type="project" value="InterPro"/>
</dbReference>
<feature type="domain" description="Serine/threonine specific protein phosphatases" evidence="2">
    <location>
        <begin position="302"/>
        <end position="307"/>
    </location>
</feature>
<dbReference type="InParanoid" id="D7FN84"/>
<comment type="catalytic activity">
    <reaction evidence="1">
        <text>O-phospho-L-threonyl-[protein] + H2O = L-threonyl-[protein] + phosphate</text>
        <dbReference type="Rhea" id="RHEA:47004"/>
        <dbReference type="Rhea" id="RHEA-COMP:11060"/>
        <dbReference type="Rhea" id="RHEA-COMP:11605"/>
        <dbReference type="ChEBI" id="CHEBI:15377"/>
        <dbReference type="ChEBI" id="CHEBI:30013"/>
        <dbReference type="ChEBI" id="CHEBI:43474"/>
        <dbReference type="ChEBI" id="CHEBI:61977"/>
        <dbReference type="EC" id="3.1.3.16"/>
    </reaction>
</comment>
<dbReference type="InterPro" id="IPR006186">
    <property type="entry name" value="Ser/Thr-sp_prot-phosphatase"/>
</dbReference>
<dbReference type="EMBL" id="FN649735">
    <property type="protein sequence ID" value="CBJ30141.1"/>
    <property type="molecule type" value="Genomic_DNA"/>
</dbReference>
<accession>D7FN84</accession>